<dbReference type="InterPro" id="IPR008979">
    <property type="entry name" value="Galactose-bd-like_sf"/>
</dbReference>
<dbReference type="PANTHER" id="PTHR43730">
    <property type="entry name" value="BETA-MANNOSIDASE"/>
    <property type="match status" value="1"/>
</dbReference>
<comment type="catalytic activity">
    <reaction evidence="1">
        <text>Hydrolysis of terminal, non-reducing beta-D-mannose residues in beta-D-mannosides.</text>
        <dbReference type="EC" id="3.2.1.25"/>
    </reaction>
</comment>
<dbReference type="GO" id="GO:0006516">
    <property type="term" value="P:glycoprotein catabolic process"/>
    <property type="evidence" value="ECO:0007669"/>
    <property type="project" value="TreeGrafter"/>
</dbReference>
<dbReference type="Gene3D" id="2.60.40.10">
    <property type="entry name" value="Immunoglobulins"/>
    <property type="match status" value="1"/>
</dbReference>
<dbReference type="EC" id="3.2.1.25" evidence="3"/>
<keyword evidence="9" id="KW-1185">Reference proteome</keyword>
<evidence type="ECO:0000256" key="1">
    <source>
        <dbReference type="ARBA" id="ARBA00000829"/>
    </source>
</evidence>
<dbReference type="InterPro" id="IPR050887">
    <property type="entry name" value="Beta-mannosidase_GH2"/>
</dbReference>
<keyword evidence="5 8" id="KW-0326">Glycosidase</keyword>
<dbReference type="FunFam" id="3.20.20.80:FF:000050">
    <property type="entry name" value="Beta-mannosidase B"/>
    <property type="match status" value="1"/>
</dbReference>
<dbReference type="Gene3D" id="3.20.20.80">
    <property type="entry name" value="Glycosidases"/>
    <property type="match status" value="1"/>
</dbReference>
<comment type="similarity">
    <text evidence="2">Belongs to the glycosyl hydrolase 2 family.</text>
</comment>
<dbReference type="InterPro" id="IPR054593">
    <property type="entry name" value="Beta-mannosidase-like_N2"/>
</dbReference>
<evidence type="ECO:0000313" key="9">
    <source>
        <dbReference type="Proteomes" id="UP000521075"/>
    </source>
</evidence>
<dbReference type="Gene3D" id="2.60.120.260">
    <property type="entry name" value="Galactose-binding domain-like"/>
    <property type="match status" value="1"/>
</dbReference>
<dbReference type="Pfam" id="PF00703">
    <property type="entry name" value="Glyco_hydro_2"/>
    <property type="match status" value="1"/>
</dbReference>
<dbReference type="SUPFAM" id="SSF49785">
    <property type="entry name" value="Galactose-binding domain-like"/>
    <property type="match status" value="1"/>
</dbReference>
<dbReference type="Proteomes" id="UP000521075">
    <property type="component" value="Unassembled WGS sequence"/>
</dbReference>
<dbReference type="EMBL" id="JACCHJ010000001">
    <property type="protein sequence ID" value="NYK10517.1"/>
    <property type="molecule type" value="Genomic_DNA"/>
</dbReference>
<dbReference type="InterPro" id="IPR013783">
    <property type="entry name" value="Ig-like_fold"/>
</dbReference>
<evidence type="ECO:0000313" key="8">
    <source>
        <dbReference type="EMBL" id="NYK10517.1"/>
    </source>
</evidence>
<evidence type="ECO:0000259" key="6">
    <source>
        <dbReference type="Pfam" id="PF00703"/>
    </source>
</evidence>
<dbReference type="PANTHER" id="PTHR43730:SF1">
    <property type="entry name" value="BETA-MANNOSIDASE"/>
    <property type="match status" value="1"/>
</dbReference>
<feature type="domain" description="Beta-mannosidase-like galactose-binding" evidence="7">
    <location>
        <begin position="33"/>
        <end position="185"/>
    </location>
</feature>
<keyword evidence="4 8" id="KW-0378">Hydrolase</keyword>
<sequence length="824" mass="90850">MITRIPLDDGWTLSLVDASDPRVPSHVRAALPIAASVPGTVHTDLLAAGLIPDPYRDSNELTLDWIGHAEWIYRTTLHEAPPAGDRAVLAFDGLDTIASVTVNGEEVLSSRNMHRRYEVEVTERLRGADVLEVRFHSAWAFGEAERTRIGALPNAYPAPFNYLRKTACNFGWDWGPSLVTAGIWREATLLHGSGPRLARVSPHATVDGPRGTVTFQLQFDEPTVGPIEAVLSIGGQTQVVQVPSGATTAAGEVVVDDPELWWPHGLGAQKLYAAAVRLRDGDRVLDEWTEQIGFRGLRLDTSSDDIGSAFAFVINGATVPVRGANWIPDDCFLPRVTEARLRERLTQAVDANINLLRVWGGGVYESDNFYRLCDELGIMVWQDFLFACAAYPEDQALAVEVEAEARDNVQRLLPHPSLVLWNGNNENIWGWFDWDWQPQIGDGTWGLGYYLETLPAVVAALDPDRPYWAGSPYSGSMEVHPNADEHGLKHVWDVWNDIDYTHYRDYAPRFVSEFGWQGPPAYSTIKASLRDDPLTPVGPGMLHHQKANDGNGKLERGLAPHFAVPEDFDDWHFAMQLNQARAVRLGVEHYRSLRPRCFGTIVWQLNDCWPVTSWAAIDGAGRKKPLWYALKEAYATRLLTIQPGDDGLTLIAVNDGADTWRSPVTARRFSFDGTEVGRFEARLVADRFGSARLSLPAWLTNPGDARAELIVAESATGERAFWFFGEDRDLAVPPAQFDVEVTSEAGAAVLTLTARSLLRDVVLFPDRLEPAAESDSALITLLPGETHSFRVTGLPSGAVAGLADRVVLRAANDLVRVTDGVAGR</sequence>
<evidence type="ECO:0000256" key="2">
    <source>
        <dbReference type="ARBA" id="ARBA00007401"/>
    </source>
</evidence>
<proteinExistence type="inferred from homology"/>
<evidence type="ECO:0000259" key="7">
    <source>
        <dbReference type="Pfam" id="PF22666"/>
    </source>
</evidence>
<dbReference type="SUPFAM" id="SSF51445">
    <property type="entry name" value="(Trans)glycosidases"/>
    <property type="match status" value="1"/>
</dbReference>
<gene>
    <name evidence="8" type="ORF">HNR14_002398</name>
</gene>
<organism evidence="8 9">
    <name type="scientific">Leifsonia naganoensis</name>
    <dbReference type="NCBI Taxonomy" id="150025"/>
    <lineage>
        <taxon>Bacteria</taxon>
        <taxon>Bacillati</taxon>
        <taxon>Actinomycetota</taxon>
        <taxon>Actinomycetes</taxon>
        <taxon>Micrococcales</taxon>
        <taxon>Microbacteriaceae</taxon>
        <taxon>Leifsonia</taxon>
    </lineage>
</organism>
<reference evidence="8 9" key="1">
    <citation type="submission" date="2020-07" db="EMBL/GenBank/DDBJ databases">
        <title>Sequencing the genomes of 1000 actinobacteria strains.</title>
        <authorList>
            <person name="Klenk H.-P."/>
        </authorList>
    </citation>
    <scope>NUCLEOTIDE SEQUENCE [LARGE SCALE GENOMIC DNA]</scope>
    <source>
        <strain evidence="8 9">DSM 15166</strain>
    </source>
</reference>
<dbReference type="Pfam" id="PF22666">
    <property type="entry name" value="Glyco_hydro_2_N2"/>
    <property type="match status" value="1"/>
</dbReference>
<accession>A0A853DQI3</accession>
<dbReference type="InterPro" id="IPR017853">
    <property type="entry name" value="GH"/>
</dbReference>
<feature type="domain" description="Glycoside hydrolase family 2 immunoglobulin-like beta-sandwich" evidence="6">
    <location>
        <begin position="238"/>
        <end position="295"/>
    </location>
</feature>
<dbReference type="GO" id="GO:0004567">
    <property type="term" value="F:beta-mannosidase activity"/>
    <property type="evidence" value="ECO:0007669"/>
    <property type="project" value="UniProtKB-EC"/>
</dbReference>
<dbReference type="InterPro" id="IPR006102">
    <property type="entry name" value="Ig-like_GH2"/>
</dbReference>
<dbReference type="InterPro" id="IPR036156">
    <property type="entry name" value="Beta-gal/glucu_dom_sf"/>
</dbReference>
<protein>
    <recommendedName>
        <fullName evidence="3">beta-mannosidase</fullName>
        <ecNumber evidence="3">3.2.1.25</ecNumber>
    </recommendedName>
</protein>
<dbReference type="SUPFAM" id="SSF49303">
    <property type="entry name" value="beta-Galactosidase/glucuronidase domain"/>
    <property type="match status" value="1"/>
</dbReference>
<name>A0A853DQI3_9MICO</name>
<evidence type="ECO:0000256" key="5">
    <source>
        <dbReference type="ARBA" id="ARBA00023295"/>
    </source>
</evidence>
<dbReference type="AlphaFoldDB" id="A0A853DQI3"/>
<evidence type="ECO:0000256" key="4">
    <source>
        <dbReference type="ARBA" id="ARBA00022801"/>
    </source>
</evidence>
<dbReference type="RefSeq" id="WP_179701241.1">
    <property type="nucleotide sequence ID" value="NZ_BAAAHA010000006.1"/>
</dbReference>
<comment type="caution">
    <text evidence="8">The sequence shown here is derived from an EMBL/GenBank/DDBJ whole genome shotgun (WGS) entry which is preliminary data.</text>
</comment>
<evidence type="ECO:0000256" key="3">
    <source>
        <dbReference type="ARBA" id="ARBA00012754"/>
    </source>
</evidence>
<dbReference type="GO" id="GO:0005975">
    <property type="term" value="P:carbohydrate metabolic process"/>
    <property type="evidence" value="ECO:0007669"/>
    <property type="project" value="InterPro"/>
</dbReference>